<evidence type="ECO:0000313" key="3">
    <source>
        <dbReference type="WBParaSite" id="Csp11.Scaffold629.g10514.t1"/>
    </source>
</evidence>
<dbReference type="eggNOG" id="ENOG502TIXH">
    <property type="taxonomic scope" value="Eukaryota"/>
</dbReference>
<dbReference type="AlphaFoldDB" id="A0A1I7TPL4"/>
<protein>
    <submittedName>
        <fullName evidence="3">SCHIP-1 domain-containing protein</fullName>
    </submittedName>
</protein>
<organism evidence="2 3">
    <name type="scientific">Caenorhabditis tropicalis</name>
    <dbReference type="NCBI Taxonomy" id="1561998"/>
    <lineage>
        <taxon>Eukaryota</taxon>
        <taxon>Metazoa</taxon>
        <taxon>Ecdysozoa</taxon>
        <taxon>Nematoda</taxon>
        <taxon>Chromadorea</taxon>
        <taxon>Rhabditida</taxon>
        <taxon>Rhabditina</taxon>
        <taxon>Rhabditomorpha</taxon>
        <taxon>Rhabditoidea</taxon>
        <taxon>Rhabditidae</taxon>
        <taxon>Peloderinae</taxon>
        <taxon>Caenorhabditis</taxon>
    </lineage>
</organism>
<dbReference type="Proteomes" id="UP000095282">
    <property type="component" value="Unplaced"/>
</dbReference>
<keyword evidence="2" id="KW-1185">Reference proteome</keyword>
<dbReference type="WBParaSite" id="Csp11.Scaffold629.g10514.t1">
    <property type="protein sequence ID" value="Csp11.Scaffold629.g10514.t1"/>
    <property type="gene ID" value="Csp11.Scaffold629.g10514"/>
</dbReference>
<sequence length="270" mass="31546">MSSQRSGSVSDFGDFVQFSANDLESQRGSPEREDSPVLVDAREIIDEGPEATSENQRLREVIARLEDRIIAQDNRILDMTIEMNNEKDGRVQERTANGTLISKLLGELETLKTRQLEVEREKNQMERVRLENQQLKEAMDRMEKLSIEEKVKVEVKQEPNEQLLEEVRSKDQQIVLLRNIISGMEAQQQKKAQERKERRARRMMPYPLTKTPLQMQEELMVVDQQIGIIVDHNHYLRTIEANEHSQEVARLRQENEQLNATIVYLKQQLV</sequence>
<accession>A0A1I7TPL4</accession>
<feature type="coiled-coil region" evidence="1">
    <location>
        <begin position="241"/>
        <end position="268"/>
    </location>
</feature>
<evidence type="ECO:0000256" key="1">
    <source>
        <dbReference type="SAM" id="Coils"/>
    </source>
</evidence>
<proteinExistence type="predicted"/>
<evidence type="ECO:0000313" key="2">
    <source>
        <dbReference type="Proteomes" id="UP000095282"/>
    </source>
</evidence>
<name>A0A1I7TPL4_9PELO</name>
<reference evidence="3" key="1">
    <citation type="submission" date="2016-11" db="UniProtKB">
        <authorList>
            <consortium name="WormBaseParasite"/>
        </authorList>
    </citation>
    <scope>IDENTIFICATION</scope>
</reference>
<feature type="coiled-coil region" evidence="1">
    <location>
        <begin position="101"/>
        <end position="148"/>
    </location>
</feature>
<keyword evidence="1" id="KW-0175">Coiled coil</keyword>